<keyword evidence="1" id="KW-0175">Coiled coil</keyword>
<protein>
    <submittedName>
        <fullName evidence="2">Uncharacterized protein</fullName>
    </submittedName>
</protein>
<dbReference type="EMBL" id="MQUC01000003">
    <property type="protein sequence ID" value="PRP65894.1"/>
    <property type="molecule type" value="Genomic_DNA"/>
</dbReference>
<reference evidence="2 3" key="1">
    <citation type="submission" date="2016-11" db="EMBL/GenBank/DDBJ databases">
        <title>Trade-off between light-utilization and light-protection in marine flavobacteria.</title>
        <authorList>
            <person name="Kumagai Y."/>
        </authorList>
    </citation>
    <scope>NUCLEOTIDE SEQUENCE [LARGE SCALE GENOMIC DNA]</scope>
    <source>
        <strain evidence="2 3">JCM 17109</strain>
    </source>
</reference>
<keyword evidence="3" id="KW-1185">Reference proteome</keyword>
<dbReference type="OrthoDB" id="1143117at2"/>
<organism evidence="2 3">
    <name type="scientific">Nonlabens agnitus</name>
    <dbReference type="NCBI Taxonomy" id="870484"/>
    <lineage>
        <taxon>Bacteria</taxon>
        <taxon>Pseudomonadati</taxon>
        <taxon>Bacteroidota</taxon>
        <taxon>Flavobacteriia</taxon>
        <taxon>Flavobacteriales</taxon>
        <taxon>Flavobacteriaceae</taxon>
        <taxon>Nonlabens</taxon>
    </lineage>
</organism>
<evidence type="ECO:0000313" key="3">
    <source>
        <dbReference type="Proteomes" id="UP000239532"/>
    </source>
</evidence>
<dbReference type="Proteomes" id="UP000239532">
    <property type="component" value="Unassembled WGS sequence"/>
</dbReference>
<evidence type="ECO:0000313" key="2">
    <source>
        <dbReference type="EMBL" id="PRP65894.1"/>
    </source>
</evidence>
<sequence>MKEKRFKLELDEALITDTQKQLIGRYWNYDEENKKFVDKAKTVFQDNDMSLAANLSLINSLSTMRMAKLCKVCLNEFWLPVYSRTQFIYNITCHIDIPKYFTCEKCRILLKEEQLAKVEKERAKIVEQIREAYEQQRYKSLTGFEFKVLINTLKNNNYNTTLKYYGNQGSHGAFIKTLDKLDTLNLVQINQESMSEWYREILFVKETQEILSSILPFDPNKKETVLPENLDSSDADLNFANELKFFLYPNHDKSYLSPDFSTLIEIKEDIVLKKGTTFSAGGWIKKNGRINVSIVPTSEIEANTRSISMEKVPKEIGDLMNLHFYKLK</sequence>
<evidence type="ECO:0000256" key="1">
    <source>
        <dbReference type="SAM" id="Coils"/>
    </source>
</evidence>
<proteinExistence type="predicted"/>
<dbReference type="AlphaFoldDB" id="A0A2S9WQX7"/>
<accession>A0A2S9WQX7</accession>
<name>A0A2S9WQX7_9FLAO</name>
<comment type="caution">
    <text evidence="2">The sequence shown here is derived from an EMBL/GenBank/DDBJ whole genome shotgun (WGS) entry which is preliminary data.</text>
</comment>
<feature type="coiled-coil region" evidence="1">
    <location>
        <begin position="108"/>
        <end position="136"/>
    </location>
</feature>
<dbReference type="RefSeq" id="WP_105981760.1">
    <property type="nucleotide sequence ID" value="NZ_MQUC01000003.1"/>
</dbReference>
<gene>
    <name evidence="2" type="ORF">BST86_01705</name>
</gene>